<keyword evidence="1" id="KW-0175">Coiled coil</keyword>
<proteinExistence type="predicted"/>
<evidence type="ECO:0000313" key="4">
    <source>
        <dbReference type="Proteomes" id="UP000001949"/>
    </source>
</evidence>
<keyword evidence="2" id="KW-1133">Transmembrane helix</keyword>
<name>Q4N1Y7_THEPA</name>
<feature type="transmembrane region" description="Helical" evidence="2">
    <location>
        <begin position="21"/>
        <end position="46"/>
    </location>
</feature>
<feature type="coiled-coil region" evidence="1">
    <location>
        <begin position="493"/>
        <end position="530"/>
    </location>
</feature>
<feature type="transmembrane region" description="Helical" evidence="2">
    <location>
        <begin position="1057"/>
        <end position="1080"/>
    </location>
</feature>
<dbReference type="KEGG" id="tpv:TP04_0590"/>
<feature type="transmembrane region" description="Helical" evidence="2">
    <location>
        <begin position="1023"/>
        <end position="1045"/>
    </location>
</feature>
<keyword evidence="4" id="KW-1185">Reference proteome</keyword>
<dbReference type="AlphaFoldDB" id="Q4N1Y7"/>
<sequence>MTTDDHPYKGYNRDPEKPLNIVAYFLVGLSMMVNIQIVYSTAPYALIRFKLPYNVLSMFVRRMASSLEFWCLPSMLLANILYQIYINTHNNTKFFATLIQKYASDILVFVNNLHGVTRLLANKARDDIAVKSHTLKKQSAGLLVGVNEIQTQAGKLYDKVNGNDLVLAKLLQKKAEGMISGTKALNEQVKQLLSQDGQNLIKANVFQNEAKVMLTCAEELDENSNQLFTKVNDTVFLTGKLIQKEAEVMLSEAKQAHNGASSLAYKVNESTVVNAKILKTALGNGEDDGKLIDLGWKFYSEAWDLYVLVHLRHGITPHYATTPEYAITLQCTRTLKEVIGYEIQHGLGKALRLLATATDCHEDLTQKYLEVITQHGIVQQALQAVKHQQSLYRVLSYQVQYKSVEKAWKCFNVKYSETLNLAETTVKTLATAIGEDEKHGLQLSINNLREAENSITDMTRAFGLDFWKVQNANQAVNALKYAYESDGNTRILLSQLEDNIGNLQKTCSDTKKQAEQINALTKELDEAISQKGTGLKDCLSKLNSGYDSSQMYLKLISQHGKAEKAFQEVRNQKSIYQAVGANSELENTQKVWTTYNKRYQEVQIQAEATANKLKCVLTNTGEQAIKLEEKLNNLRSDVESERLKRLTQEVGHQITQLSAHKDDYESDRNTRDLLSQVTENIGKLNEKYSKAQKEAKQITELTNTLREAVGEGENGLEKKMHDLSNSKDPCEITEAGQVLIKQHQSIDLAIGKVQEQQKLFHDVDAKDVLETLNNLWKTFDEKFKDAEKLGQKTADNLAIAIGDGGNNNNLQVILKTLVQPNSNDKVVESANAFINKYNSVHDLIDQLKKLSYAYKAGNTTKGTYSQVIKFVDQVEDKYSDAVSVYKRLLITWPSIIGQWLNFIIFVILLIVYVTGGEKGNVTRYYVVISISGFICGINLVLVYAVDYRYLVWYILGENSFPIVTLLINYVTTAMFGHHKDHDSHYSFFFMEISIAIIISLLAATVWTLAFLDYKTPIHSDTTPTLHLISPVLMVIVGMGLVYAIYPNIVPGLIGSEYLIDRIAMIIMLFAPVPIAIIATLKHLKIGDYWHPMSKWTGNGWFWHIFDIFIPLKIFLAVIFIYSLHHRDSRIARSIINKPKMTTTLTTIFYMCHSILLAVGFTGIIGNGGANYFLLPTQFSGALLSVFLEFYSIGYVDVYKRHDPLRWPTDGMSSLKAFGYWTKMACNSSKNHLRDLFTKDLRRDLLLNI</sequence>
<dbReference type="Proteomes" id="UP000001949">
    <property type="component" value="Unassembled WGS sequence"/>
</dbReference>
<gene>
    <name evidence="3" type="ordered locus">TP04_0590</name>
</gene>
<dbReference type="VEuPathDB" id="PiroplasmaDB:TpMuguga_04g00590"/>
<feature type="transmembrane region" description="Helical" evidence="2">
    <location>
        <begin position="1144"/>
        <end position="1165"/>
    </location>
</feature>
<feature type="transmembrane region" description="Helical" evidence="2">
    <location>
        <begin position="1171"/>
        <end position="1195"/>
    </location>
</feature>
<dbReference type="RefSeq" id="XP_764225.1">
    <property type="nucleotide sequence ID" value="XM_759132.1"/>
</dbReference>
<feature type="transmembrane region" description="Helical" evidence="2">
    <location>
        <begin position="950"/>
        <end position="975"/>
    </location>
</feature>
<feature type="transmembrane region" description="Helical" evidence="2">
    <location>
        <begin position="1100"/>
        <end position="1123"/>
    </location>
</feature>
<evidence type="ECO:0000313" key="3">
    <source>
        <dbReference type="EMBL" id="EAN31942.1"/>
    </source>
</evidence>
<feature type="coiled-coil region" evidence="1">
    <location>
        <begin position="674"/>
        <end position="711"/>
    </location>
</feature>
<comment type="caution">
    <text evidence="3">The sequence shown here is derived from an EMBL/GenBank/DDBJ whole genome shotgun (WGS) entry which is preliminary data.</text>
</comment>
<evidence type="ECO:0000256" key="2">
    <source>
        <dbReference type="SAM" id="Phobius"/>
    </source>
</evidence>
<dbReference type="EMBL" id="AAGK01000004">
    <property type="protein sequence ID" value="EAN31942.1"/>
    <property type="molecule type" value="Genomic_DNA"/>
</dbReference>
<evidence type="ECO:0000256" key="1">
    <source>
        <dbReference type="SAM" id="Coils"/>
    </source>
</evidence>
<dbReference type="GeneID" id="3501357"/>
<dbReference type="STRING" id="5875.Q4N1Y7"/>
<protein>
    <submittedName>
        <fullName evidence="3">Uncharacterized protein</fullName>
    </submittedName>
</protein>
<dbReference type="InParanoid" id="Q4N1Y7"/>
<feature type="coiled-coil region" evidence="1">
    <location>
        <begin position="617"/>
        <end position="644"/>
    </location>
</feature>
<feature type="transmembrane region" description="Helical" evidence="2">
    <location>
        <begin position="987"/>
        <end position="1011"/>
    </location>
</feature>
<accession>Q4N1Y7</accession>
<organism evidence="3 4">
    <name type="scientific">Theileria parva</name>
    <name type="common">East coast fever infection agent</name>
    <dbReference type="NCBI Taxonomy" id="5875"/>
    <lineage>
        <taxon>Eukaryota</taxon>
        <taxon>Sar</taxon>
        <taxon>Alveolata</taxon>
        <taxon>Apicomplexa</taxon>
        <taxon>Aconoidasida</taxon>
        <taxon>Piroplasmida</taxon>
        <taxon>Theileriidae</taxon>
        <taxon>Theileria</taxon>
    </lineage>
</organism>
<keyword evidence="2" id="KW-0472">Membrane</keyword>
<keyword evidence="2" id="KW-0812">Transmembrane</keyword>
<feature type="transmembrane region" description="Helical" evidence="2">
    <location>
        <begin position="889"/>
        <end position="912"/>
    </location>
</feature>
<reference evidence="3 4" key="1">
    <citation type="journal article" date="2005" name="Science">
        <title>Genome sequence of Theileria parva, a bovine pathogen that transforms lymphocytes.</title>
        <authorList>
            <person name="Gardner M.J."/>
            <person name="Bishop R."/>
            <person name="Shah T."/>
            <person name="de Villiers E.P."/>
            <person name="Carlton J.M."/>
            <person name="Hall N."/>
            <person name="Ren Q."/>
            <person name="Paulsen I.T."/>
            <person name="Pain A."/>
            <person name="Berriman M."/>
            <person name="Wilson R.J.M."/>
            <person name="Sato S."/>
            <person name="Ralph S.A."/>
            <person name="Mann D.J."/>
            <person name="Xiong Z."/>
            <person name="Shallom S.J."/>
            <person name="Weidman J."/>
            <person name="Jiang L."/>
            <person name="Lynn J."/>
            <person name="Weaver B."/>
            <person name="Shoaibi A."/>
            <person name="Domingo A.R."/>
            <person name="Wasawo D."/>
            <person name="Crabtree J."/>
            <person name="Wortman J.R."/>
            <person name="Haas B."/>
            <person name="Angiuoli S.V."/>
            <person name="Creasy T.H."/>
            <person name="Lu C."/>
            <person name="Suh B."/>
            <person name="Silva J.C."/>
            <person name="Utterback T.R."/>
            <person name="Feldblyum T.V."/>
            <person name="Pertea M."/>
            <person name="Allen J."/>
            <person name="Nierman W.C."/>
            <person name="Taracha E.L.N."/>
            <person name="Salzberg S.L."/>
            <person name="White O.R."/>
            <person name="Fitzhugh H.A."/>
            <person name="Morzaria S."/>
            <person name="Venter J.C."/>
            <person name="Fraser C.M."/>
            <person name="Nene V."/>
        </authorList>
    </citation>
    <scope>NUCLEOTIDE SEQUENCE [LARGE SCALE GENOMIC DNA]</scope>
    <source>
        <strain evidence="3 4">Muguga</strain>
    </source>
</reference>
<feature type="transmembrane region" description="Helical" evidence="2">
    <location>
        <begin position="924"/>
        <end position="944"/>
    </location>
</feature>